<keyword evidence="3" id="KW-1185">Reference proteome</keyword>
<proteinExistence type="predicted"/>
<sequence>MYNLLWFKGHIPCHSFILWLASLGHLHTMDRLHMVGIIKNTTCILFGHLFFHCHYSSLVWATNKANM</sequence>
<feature type="domain" description="Reverse transcriptase zinc-binding" evidence="1">
    <location>
        <begin position="2"/>
        <end position="60"/>
    </location>
</feature>
<dbReference type="Pfam" id="PF13966">
    <property type="entry name" value="zf-RVT"/>
    <property type="match status" value="1"/>
</dbReference>
<dbReference type="AlphaFoldDB" id="A0AAD6W4N3"/>
<dbReference type="InterPro" id="IPR026960">
    <property type="entry name" value="RVT-Znf"/>
</dbReference>
<evidence type="ECO:0000259" key="1">
    <source>
        <dbReference type="Pfam" id="PF13966"/>
    </source>
</evidence>
<evidence type="ECO:0000313" key="2">
    <source>
        <dbReference type="EMBL" id="KAJ6997969.1"/>
    </source>
</evidence>
<organism evidence="2 3">
    <name type="scientific">Populus alba x Populus x berolinensis</name>
    <dbReference type="NCBI Taxonomy" id="444605"/>
    <lineage>
        <taxon>Eukaryota</taxon>
        <taxon>Viridiplantae</taxon>
        <taxon>Streptophyta</taxon>
        <taxon>Embryophyta</taxon>
        <taxon>Tracheophyta</taxon>
        <taxon>Spermatophyta</taxon>
        <taxon>Magnoliopsida</taxon>
        <taxon>eudicotyledons</taxon>
        <taxon>Gunneridae</taxon>
        <taxon>Pentapetalae</taxon>
        <taxon>rosids</taxon>
        <taxon>fabids</taxon>
        <taxon>Malpighiales</taxon>
        <taxon>Salicaceae</taxon>
        <taxon>Saliceae</taxon>
        <taxon>Populus</taxon>
    </lineage>
</organism>
<comment type="caution">
    <text evidence="2">The sequence shown here is derived from an EMBL/GenBank/DDBJ whole genome shotgun (WGS) entry which is preliminary data.</text>
</comment>
<dbReference type="Proteomes" id="UP001164929">
    <property type="component" value="Chromosome 5"/>
</dbReference>
<name>A0AAD6W4N3_9ROSI</name>
<reference evidence="2" key="1">
    <citation type="journal article" date="2023" name="Mol. Ecol. Resour.">
        <title>Chromosome-level genome assembly of a triploid poplar Populus alba 'Berolinensis'.</title>
        <authorList>
            <person name="Chen S."/>
            <person name="Yu Y."/>
            <person name="Wang X."/>
            <person name="Wang S."/>
            <person name="Zhang T."/>
            <person name="Zhou Y."/>
            <person name="He R."/>
            <person name="Meng N."/>
            <person name="Wang Y."/>
            <person name="Liu W."/>
            <person name="Liu Z."/>
            <person name="Liu J."/>
            <person name="Guo Q."/>
            <person name="Huang H."/>
            <person name="Sederoff R.R."/>
            <person name="Wang G."/>
            <person name="Qu G."/>
            <person name="Chen S."/>
        </authorList>
    </citation>
    <scope>NUCLEOTIDE SEQUENCE</scope>
    <source>
        <strain evidence="2">SC-2020</strain>
    </source>
</reference>
<protein>
    <recommendedName>
        <fullName evidence="1">Reverse transcriptase zinc-binding domain-containing protein</fullName>
    </recommendedName>
</protein>
<accession>A0AAD6W4N3</accession>
<gene>
    <name evidence="2" type="ORF">NC653_014253</name>
</gene>
<evidence type="ECO:0000313" key="3">
    <source>
        <dbReference type="Proteomes" id="UP001164929"/>
    </source>
</evidence>
<dbReference type="EMBL" id="JAQIZT010000005">
    <property type="protein sequence ID" value="KAJ6997969.1"/>
    <property type="molecule type" value="Genomic_DNA"/>
</dbReference>